<evidence type="ECO:0000256" key="4">
    <source>
        <dbReference type="PROSITE-ProRule" id="PRU00047"/>
    </source>
</evidence>
<dbReference type="Pfam" id="PF14223">
    <property type="entry name" value="Retrotran_gag_2"/>
    <property type="match status" value="1"/>
</dbReference>
<dbReference type="GO" id="GO:0006508">
    <property type="term" value="P:proteolysis"/>
    <property type="evidence" value="ECO:0007669"/>
    <property type="project" value="UniProtKB-KW"/>
</dbReference>
<dbReference type="InterPro" id="IPR012337">
    <property type="entry name" value="RNaseH-like_sf"/>
</dbReference>
<proteinExistence type="predicted"/>
<dbReference type="Pfam" id="PF13976">
    <property type="entry name" value="gag_pre-integrs"/>
    <property type="match status" value="1"/>
</dbReference>
<feature type="domain" description="Integrase catalytic" evidence="7">
    <location>
        <begin position="454"/>
        <end position="626"/>
    </location>
</feature>
<dbReference type="GO" id="GO:0015074">
    <property type="term" value="P:DNA integration"/>
    <property type="evidence" value="ECO:0007669"/>
    <property type="project" value="InterPro"/>
</dbReference>
<dbReference type="InterPro" id="IPR036397">
    <property type="entry name" value="RNaseH_sf"/>
</dbReference>
<accession>A0AAW2NB17</accession>
<dbReference type="AlphaFoldDB" id="A0AAW2NB17"/>
<feature type="compositionally biased region" description="Acidic residues" evidence="5">
    <location>
        <begin position="717"/>
        <end position="727"/>
    </location>
</feature>
<dbReference type="InterPro" id="IPR054722">
    <property type="entry name" value="PolX-like_BBD"/>
</dbReference>
<dbReference type="Pfam" id="PF25597">
    <property type="entry name" value="SH3_retrovirus"/>
    <property type="match status" value="1"/>
</dbReference>
<dbReference type="Pfam" id="PF00665">
    <property type="entry name" value="rve"/>
    <property type="match status" value="1"/>
</dbReference>
<keyword evidence="4" id="KW-0863">Zinc-finger</keyword>
<evidence type="ECO:0000256" key="3">
    <source>
        <dbReference type="ARBA" id="ARBA00022801"/>
    </source>
</evidence>
<reference evidence="8" key="2">
    <citation type="journal article" date="2024" name="Plant">
        <title>Genomic evolution and insights into agronomic trait innovations of Sesamum species.</title>
        <authorList>
            <person name="Miao H."/>
            <person name="Wang L."/>
            <person name="Qu L."/>
            <person name="Liu H."/>
            <person name="Sun Y."/>
            <person name="Le M."/>
            <person name="Wang Q."/>
            <person name="Wei S."/>
            <person name="Zheng Y."/>
            <person name="Lin W."/>
            <person name="Duan Y."/>
            <person name="Cao H."/>
            <person name="Xiong S."/>
            <person name="Wang X."/>
            <person name="Wei L."/>
            <person name="Li C."/>
            <person name="Ma Q."/>
            <person name="Ju M."/>
            <person name="Zhao R."/>
            <person name="Li G."/>
            <person name="Mu C."/>
            <person name="Tian Q."/>
            <person name="Mei H."/>
            <person name="Zhang T."/>
            <person name="Gao T."/>
            <person name="Zhang H."/>
        </authorList>
    </citation>
    <scope>NUCLEOTIDE SEQUENCE</scope>
    <source>
        <strain evidence="8">G02</strain>
    </source>
</reference>
<evidence type="ECO:0000313" key="8">
    <source>
        <dbReference type="EMBL" id="KAL0340715.1"/>
    </source>
</evidence>
<gene>
    <name evidence="8" type="ORF">Sradi_4588300</name>
</gene>
<keyword evidence="2" id="KW-0479">Metal-binding</keyword>
<dbReference type="InterPro" id="IPR001584">
    <property type="entry name" value="Integrase_cat-core"/>
</dbReference>
<dbReference type="GO" id="GO:0003676">
    <property type="term" value="F:nucleic acid binding"/>
    <property type="evidence" value="ECO:0007669"/>
    <property type="project" value="InterPro"/>
</dbReference>
<dbReference type="InterPro" id="IPR013103">
    <property type="entry name" value="RVT_2"/>
</dbReference>
<organism evidence="8">
    <name type="scientific">Sesamum radiatum</name>
    <name type="common">Black benniseed</name>
    <dbReference type="NCBI Taxonomy" id="300843"/>
    <lineage>
        <taxon>Eukaryota</taxon>
        <taxon>Viridiplantae</taxon>
        <taxon>Streptophyta</taxon>
        <taxon>Embryophyta</taxon>
        <taxon>Tracheophyta</taxon>
        <taxon>Spermatophyta</taxon>
        <taxon>Magnoliopsida</taxon>
        <taxon>eudicotyledons</taxon>
        <taxon>Gunneridae</taxon>
        <taxon>Pentapetalae</taxon>
        <taxon>asterids</taxon>
        <taxon>lamiids</taxon>
        <taxon>Lamiales</taxon>
        <taxon>Pedaliaceae</taxon>
        <taxon>Sesamum</taxon>
    </lineage>
</organism>
<dbReference type="GO" id="GO:0008233">
    <property type="term" value="F:peptidase activity"/>
    <property type="evidence" value="ECO:0007669"/>
    <property type="project" value="UniProtKB-KW"/>
</dbReference>
<reference evidence="8" key="1">
    <citation type="submission" date="2020-06" db="EMBL/GenBank/DDBJ databases">
        <authorList>
            <person name="Li T."/>
            <person name="Hu X."/>
            <person name="Zhang T."/>
            <person name="Song X."/>
            <person name="Zhang H."/>
            <person name="Dai N."/>
            <person name="Sheng W."/>
            <person name="Hou X."/>
            <person name="Wei L."/>
        </authorList>
    </citation>
    <scope>NUCLEOTIDE SEQUENCE</scope>
    <source>
        <strain evidence="8">G02</strain>
        <tissue evidence="8">Leaf</tissue>
    </source>
</reference>
<dbReference type="PROSITE" id="PS50994">
    <property type="entry name" value="INTEGRASE"/>
    <property type="match status" value="1"/>
</dbReference>
<dbReference type="PANTHER" id="PTHR42648">
    <property type="entry name" value="TRANSPOSASE, PUTATIVE-RELATED"/>
    <property type="match status" value="1"/>
</dbReference>
<feature type="domain" description="CCHC-type" evidence="6">
    <location>
        <begin position="218"/>
        <end position="235"/>
    </location>
</feature>
<evidence type="ECO:0000256" key="2">
    <source>
        <dbReference type="ARBA" id="ARBA00022723"/>
    </source>
</evidence>
<sequence>MKGILIQQKVFKSIDGKYAENVSDDKKRDNDEYAYSSIILNLSDSVIRKVGKQNSAKELWDRLEELFTETSLPSKLFLLEKFFRYKLDMSKNIDENIDEFTKLVQDIKLTGDKNIDDYTPIVLLNAIPDVYSDVKAAIKYGRDNVCLDTVINGLKSKEMDIKTNKTSQPNNEVNMVRGRTKNRNSDYKYRRHSKGRSRSRSKSRSRDDRNRDDKTKERRCYNCGIKGHYIKDCRKPKRDNRENKYKEDTNAVTENTGDVFMVCDVNNVHNLNMHEWLIDSGCTFHLSPFKEIFTTFKPGKFGSVSMANQKRCDIQGLGDVCLTFSDGYKLTLRNVRYVPDLNHNLMSCAALEEEGLEGRWGKGIMKIMKGSLTVFKADKRRNLYVCTVDYDILTASVTDFDKTSLWHKRLGHISQKGLELLQKEGVLIDKIEKLKFCDECVMGKQHKVQFPASQNPNPVSSSCILDYVHADVWGPSNISTHGGNKYFLSIIDNFSRKVFVFLMKHKSDVFEKFRKWKILVENQTGKKLKVLRTDNGLEFCNQSFSNLCDECGIKRHKTNPYTPQQNGVAERMNRTLLEKVRCMLISSGLPKSFWGEALVTAAYLINRSPSVPLNGKIPESVWTGHAVDISSLRVFGCSAFVHQSVDKLAPRSQKCVFIGYPDGIKGYRLWLRSQPGFKVLISKDVIFNENEMPCLDNSQDKNNDNLDITFNKVEDNQQGEENEEELGTEFPENTNSDGLNDYLLARDRNRRELRIPARYNDFHIALNIEPNEPSSVEEALKSENSKNWLSAMAEEMKSLKDNNTWVLVPKPKSCSVVDCKWIFKIKEEDTSKRFKARLVAKGFTQKEGIDYTEIFSPVVKYTTVRIILALTAHFNWELKQMDV</sequence>
<keyword evidence="1" id="KW-0645">Protease</keyword>
<dbReference type="Gene3D" id="4.10.60.10">
    <property type="entry name" value="Zinc finger, CCHC-type"/>
    <property type="match status" value="1"/>
</dbReference>
<evidence type="ECO:0000259" key="7">
    <source>
        <dbReference type="PROSITE" id="PS50994"/>
    </source>
</evidence>
<dbReference type="PANTHER" id="PTHR42648:SF28">
    <property type="entry name" value="TRANSPOSON-ENCODED PROTEIN WITH RIBONUCLEASE H-LIKE AND RETROVIRUS ZINC FINGER-LIKE DOMAINS"/>
    <property type="match status" value="1"/>
</dbReference>
<dbReference type="SUPFAM" id="SSF57756">
    <property type="entry name" value="Retrovirus zinc finger-like domains"/>
    <property type="match status" value="1"/>
</dbReference>
<feature type="compositionally biased region" description="Basic residues" evidence="5">
    <location>
        <begin position="189"/>
        <end position="203"/>
    </location>
</feature>
<dbReference type="SUPFAM" id="SSF53098">
    <property type="entry name" value="Ribonuclease H-like"/>
    <property type="match status" value="1"/>
</dbReference>
<dbReference type="Pfam" id="PF00098">
    <property type="entry name" value="zf-CCHC"/>
    <property type="match status" value="1"/>
</dbReference>
<feature type="region of interest" description="Disordered" evidence="5">
    <location>
        <begin position="717"/>
        <end position="740"/>
    </location>
</feature>
<keyword evidence="3" id="KW-0378">Hydrolase</keyword>
<dbReference type="InterPro" id="IPR001878">
    <property type="entry name" value="Znf_CCHC"/>
</dbReference>
<protein>
    <submittedName>
        <fullName evidence="8">Retrovirus-related Pol polyprotein from transposon TNT 1-94</fullName>
    </submittedName>
</protein>
<feature type="compositionally biased region" description="Basic and acidic residues" evidence="5">
    <location>
        <begin position="204"/>
        <end position="213"/>
    </location>
</feature>
<feature type="region of interest" description="Disordered" evidence="5">
    <location>
        <begin position="161"/>
        <end position="213"/>
    </location>
</feature>
<dbReference type="EMBL" id="JACGWJ010000020">
    <property type="protein sequence ID" value="KAL0340715.1"/>
    <property type="molecule type" value="Genomic_DNA"/>
</dbReference>
<dbReference type="InterPro" id="IPR057670">
    <property type="entry name" value="SH3_retrovirus"/>
</dbReference>
<dbReference type="InterPro" id="IPR039537">
    <property type="entry name" value="Retrotran_Ty1/copia-like"/>
</dbReference>
<evidence type="ECO:0000256" key="1">
    <source>
        <dbReference type="ARBA" id="ARBA00022670"/>
    </source>
</evidence>
<dbReference type="GO" id="GO:0008270">
    <property type="term" value="F:zinc ion binding"/>
    <property type="evidence" value="ECO:0007669"/>
    <property type="project" value="UniProtKB-KW"/>
</dbReference>
<dbReference type="Pfam" id="PF07727">
    <property type="entry name" value="RVT_2"/>
    <property type="match status" value="1"/>
</dbReference>
<dbReference type="Pfam" id="PF22936">
    <property type="entry name" value="Pol_BBD"/>
    <property type="match status" value="1"/>
</dbReference>
<feature type="compositionally biased region" description="Polar residues" evidence="5">
    <location>
        <begin position="164"/>
        <end position="173"/>
    </location>
</feature>
<evidence type="ECO:0000256" key="5">
    <source>
        <dbReference type="SAM" id="MobiDB-lite"/>
    </source>
</evidence>
<dbReference type="PROSITE" id="PS50158">
    <property type="entry name" value="ZF_CCHC"/>
    <property type="match status" value="1"/>
</dbReference>
<dbReference type="SMART" id="SM00343">
    <property type="entry name" value="ZnF_C2HC"/>
    <property type="match status" value="1"/>
</dbReference>
<dbReference type="Gene3D" id="3.30.420.10">
    <property type="entry name" value="Ribonuclease H-like superfamily/Ribonuclease H"/>
    <property type="match status" value="1"/>
</dbReference>
<dbReference type="InterPro" id="IPR036875">
    <property type="entry name" value="Znf_CCHC_sf"/>
</dbReference>
<name>A0AAW2NB17_SESRA</name>
<dbReference type="InterPro" id="IPR025724">
    <property type="entry name" value="GAG-pre-integrase_dom"/>
</dbReference>
<evidence type="ECO:0000259" key="6">
    <source>
        <dbReference type="PROSITE" id="PS50158"/>
    </source>
</evidence>
<comment type="caution">
    <text evidence="8">The sequence shown here is derived from an EMBL/GenBank/DDBJ whole genome shotgun (WGS) entry which is preliminary data.</text>
</comment>
<keyword evidence="4" id="KW-0862">Zinc</keyword>